<feature type="domain" description="PEP-utilising enzyme mobile" evidence="10">
    <location>
        <begin position="792"/>
        <end position="863"/>
    </location>
</feature>
<proteinExistence type="inferred from homology"/>
<dbReference type="GO" id="GO:0016301">
    <property type="term" value="F:kinase activity"/>
    <property type="evidence" value="ECO:0007669"/>
    <property type="project" value="InterPro"/>
</dbReference>
<sequence length="868" mass="97321">MSSFVLDFQEIENTQLSLVGGKGLNLGELSNIQGIQVPEGFCVTTVGYEKAIEQNDELQTLLQQLTKLKKEERAQIGEMSKKIREVIMAVEIPTDVVEAVAHYLSRFGNEHAYAVRSSATAEDLPYASFAGQQDTYLNIMGEEAILQHVRKCWASLFTERAVMYRMQNDFEHNQVSICVVVQKMVFPKASGILFTADPVTSNRKVVSIDASFGLGEALVSGLVSADNYKVKEGEITGKMIATKKLAIYALKEGGTETKQIDPAQQKIQTLPEQQILQLAQIGRQIEAYFGCPQDIEWCLVDDTFYIVQSRPITTLYPIPEVNDGGNHVYVSVGHQQMMTDPLKPLGMSLFQLTSFGQRFQAGGRLFVDVAQRLASPTSRELLLNMIGNSEPLIKDALTTVVERDDFITLLRDDEKEKSVGKSGPPTSSQPQVENNPAIVTDLIEMNQASIEELERNMQTKSGVDVLDFILEDIQQLKKILFHPQSMAVIMAGMDASTWINEKMEQWLGEKNAADTLSQSVQNNITSEMGLALMDVADVIRPYPEVIAYLQHVEDDSFLNELVQFKGGEKARDTISAFLNKYGMRCSGEIDITKTRWSEKPTTIIPMILNNIRDFEAGASKQKFEKGLQEALNKEEELLERLQHLPDGTQKVEETKRMICNIRNCIGYREYPKYGMINRYFIYKQALLKEAEQLVQSGVIHVVDDIYYLTFEELHEVVRTKKLDYELIHKQKNDYKLYEKLTPPRVMTSDGEIITGKYKRENLPADAIVGLPVSSGVIEGRARIILNMEEANLEEGDILITAFTDPGWTPLFVSIKGLVTEVGGLMTHGAVIAREYGLPAVVGVENATKRIKDGQRIRVHGTEGYIEVL</sequence>
<dbReference type="EC" id="2.7.9.6" evidence="5"/>
<keyword evidence="12" id="KW-0670">Pyruvate</keyword>
<evidence type="ECO:0000256" key="3">
    <source>
        <dbReference type="ARBA" id="ARBA00051922"/>
    </source>
</evidence>
<dbReference type="FunFam" id="3.30.1490.20:FF:000010">
    <property type="entry name" value="Phosphoenolpyruvate synthase"/>
    <property type="match status" value="1"/>
</dbReference>
<dbReference type="Pfam" id="PF00391">
    <property type="entry name" value="PEP-utilizers"/>
    <property type="match status" value="1"/>
</dbReference>
<keyword evidence="1" id="KW-0547">Nucleotide-binding</keyword>
<evidence type="ECO:0000256" key="7">
    <source>
        <dbReference type="ARBA" id="ARBA00076136"/>
    </source>
</evidence>
<dbReference type="Proteomes" id="UP000501374">
    <property type="component" value="Chromosome"/>
</dbReference>
<dbReference type="InterPro" id="IPR036637">
    <property type="entry name" value="Phosphohistidine_dom_sf"/>
</dbReference>
<reference evidence="13" key="1">
    <citation type="submission" date="2019-02" db="EMBL/GenBank/DDBJ databases">
        <title>Structural and Functional analysis of Lanthipeptide from Bacillus thuringiensis serovar andalousiensis B23193.</title>
        <authorList>
            <person name="Andreeva J.V."/>
            <person name="Grigoreva A."/>
        </authorList>
    </citation>
    <scope>NUCLEOTIDE SEQUENCE [LARGE SCALE GENOMIC DNA]</scope>
    <source>
        <strain evidence="13">B23193</strain>
    </source>
</reference>
<evidence type="ECO:0000256" key="8">
    <source>
        <dbReference type="SAM" id="Coils"/>
    </source>
</evidence>
<keyword evidence="12" id="KW-0808">Transferase</keyword>
<dbReference type="AlphaFoldDB" id="A0A6H0TAG5"/>
<dbReference type="InterPro" id="IPR013815">
    <property type="entry name" value="ATP_grasp_subdomain_1"/>
</dbReference>
<dbReference type="PANTHER" id="PTHR43615:SF1">
    <property type="entry name" value="PPDK_N DOMAIN-CONTAINING PROTEIN"/>
    <property type="match status" value="1"/>
</dbReference>
<dbReference type="EMBL" id="CP035727">
    <property type="protein sequence ID" value="QIW18141.1"/>
    <property type="molecule type" value="Genomic_DNA"/>
</dbReference>
<feature type="region of interest" description="Disordered" evidence="9">
    <location>
        <begin position="414"/>
        <end position="434"/>
    </location>
</feature>
<keyword evidence="2" id="KW-0067">ATP-binding</keyword>
<dbReference type="SUPFAM" id="SSF56059">
    <property type="entry name" value="Glutathione synthetase ATP-binding domain-like"/>
    <property type="match status" value="1"/>
</dbReference>
<gene>
    <name evidence="12" type="primary">ppsA</name>
    <name evidence="12" type="ORF">EVG22_06545</name>
</gene>
<protein>
    <recommendedName>
        <fullName evidence="6">Rifampicin phosphotransferase</fullName>
        <ecNumber evidence="5">2.7.9.6</ecNumber>
    </recommendedName>
    <alternativeName>
        <fullName evidence="7">Rifampin phosphotransferase</fullName>
    </alternativeName>
</protein>
<evidence type="ECO:0000259" key="11">
    <source>
        <dbReference type="Pfam" id="PF01326"/>
    </source>
</evidence>
<dbReference type="NCBIfam" id="NF004878">
    <property type="entry name" value="PRK06241.1-3"/>
    <property type="match status" value="1"/>
</dbReference>
<evidence type="ECO:0000259" key="10">
    <source>
        <dbReference type="Pfam" id="PF00391"/>
    </source>
</evidence>
<dbReference type="NCBIfam" id="NF004877">
    <property type="entry name" value="PRK06241.1-2"/>
    <property type="match status" value="1"/>
</dbReference>
<feature type="domain" description="Pyruvate phosphate dikinase AMP/ATP-binding" evidence="11">
    <location>
        <begin position="17"/>
        <end position="315"/>
    </location>
</feature>
<evidence type="ECO:0000256" key="4">
    <source>
        <dbReference type="ARBA" id="ARBA00061332"/>
    </source>
</evidence>
<evidence type="ECO:0000256" key="5">
    <source>
        <dbReference type="ARBA" id="ARBA00066332"/>
    </source>
</evidence>
<name>A0A6H0TAG5_BACTU</name>
<dbReference type="NCBIfam" id="NF004879">
    <property type="entry name" value="PRK06241.1-4"/>
    <property type="match status" value="1"/>
</dbReference>
<evidence type="ECO:0000313" key="13">
    <source>
        <dbReference type="Proteomes" id="UP000501374"/>
    </source>
</evidence>
<dbReference type="PANTHER" id="PTHR43615">
    <property type="entry name" value="PHOSPHOENOLPYRUVATE SYNTHASE-RELATED"/>
    <property type="match status" value="1"/>
</dbReference>
<dbReference type="InterPro" id="IPR008279">
    <property type="entry name" value="PEP-util_enz_mobile_dom"/>
</dbReference>
<evidence type="ECO:0000256" key="9">
    <source>
        <dbReference type="SAM" id="MobiDB-lite"/>
    </source>
</evidence>
<dbReference type="InterPro" id="IPR002192">
    <property type="entry name" value="PPDK_AMP/ATP-bd"/>
</dbReference>
<keyword evidence="8" id="KW-0175">Coiled coil</keyword>
<comment type="similarity">
    <text evidence="4">Belongs to the rifampicin phosphotransferase family.</text>
</comment>
<dbReference type="InterPro" id="IPR051549">
    <property type="entry name" value="PEP_Utilizing_Enz"/>
</dbReference>
<dbReference type="GO" id="GO:0005524">
    <property type="term" value="F:ATP binding"/>
    <property type="evidence" value="ECO:0007669"/>
    <property type="project" value="UniProtKB-KW"/>
</dbReference>
<evidence type="ECO:0000256" key="6">
    <source>
        <dbReference type="ARBA" id="ARBA00074400"/>
    </source>
</evidence>
<organism evidence="12 13">
    <name type="scientific">Bacillus thuringiensis serovar andalousiensis</name>
    <dbReference type="NCBI Taxonomy" id="257985"/>
    <lineage>
        <taxon>Bacteria</taxon>
        <taxon>Bacillati</taxon>
        <taxon>Bacillota</taxon>
        <taxon>Bacilli</taxon>
        <taxon>Bacillales</taxon>
        <taxon>Bacillaceae</taxon>
        <taxon>Bacillus</taxon>
        <taxon>Bacillus cereus group</taxon>
    </lineage>
</organism>
<comment type="catalytic activity">
    <reaction evidence="3">
        <text>rifampicin + ATP + H2O = 21-phosphorifampicin + AMP + phosphate + 2 H(+)</text>
        <dbReference type="Rhea" id="RHEA:56304"/>
        <dbReference type="ChEBI" id="CHEBI:15377"/>
        <dbReference type="ChEBI" id="CHEBI:15378"/>
        <dbReference type="ChEBI" id="CHEBI:30616"/>
        <dbReference type="ChEBI" id="CHEBI:43474"/>
        <dbReference type="ChEBI" id="CHEBI:71365"/>
        <dbReference type="ChEBI" id="CHEBI:140195"/>
        <dbReference type="ChEBI" id="CHEBI:456215"/>
        <dbReference type="EC" id="2.7.9.6"/>
    </reaction>
    <physiologicalReaction direction="left-to-right" evidence="3">
        <dbReference type="Rhea" id="RHEA:56305"/>
    </physiologicalReaction>
</comment>
<feature type="coiled-coil region" evidence="8">
    <location>
        <begin position="48"/>
        <end position="82"/>
    </location>
</feature>
<dbReference type="RefSeq" id="WP_172553114.1">
    <property type="nucleotide sequence ID" value="NZ_CP035727.2"/>
</dbReference>
<dbReference type="Gene3D" id="3.30.1490.20">
    <property type="entry name" value="ATP-grasp fold, A domain"/>
    <property type="match status" value="1"/>
</dbReference>
<feature type="compositionally biased region" description="Polar residues" evidence="9">
    <location>
        <begin position="424"/>
        <end position="434"/>
    </location>
</feature>
<dbReference type="Gene3D" id="3.50.30.10">
    <property type="entry name" value="Phosphohistidine domain"/>
    <property type="match status" value="1"/>
</dbReference>
<dbReference type="FunFam" id="3.50.30.10:FF:000007">
    <property type="entry name" value="Phosphoenolpyruvate synthase"/>
    <property type="match status" value="1"/>
</dbReference>
<dbReference type="Gene3D" id="3.30.470.20">
    <property type="entry name" value="ATP-grasp fold, B domain"/>
    <property type="match status" value="1"/>
</dbReference>
<evidence type="ECO:0000256" key="1">
    <source>
        <dbReference type="ARBA" id="ARBA00022741"/>
    </source>
</evidence>
<dbReference type="Pfam" id="PF01326">
    <property type="entry name" value="PPDK_N"/>
    <property type="match status" value="1"/>
</dbReference>
<dbReference type="SUPFAM" id="SSF52009">
    <property type="entry name" value="Phosphohistidine domain"/>
    <property type="match status" value="1"/>
</dbReference>
<evidence type="ECO:0000256" key="2">
    <source>
        <dbReference type="ARBA" id="ARBA00022840"/>
    </source>
</evidence>
<accession>A0A6H0TAG5</accession>
<dbReference type="NCBIfam" id="NF041857">
    <property type="entry name" value="RIF_Ptrans_rph"/>
    <property type="match status" value="1"/>
</dbReference>
<evidence type="ECO:0000313" key="12">
    <source>
        <dbReference type="EMBL" id="QIW18141.1"/>
    </source>
</evidence>